<dbReference type="InterPro" id="IPR036397">
    <property type="entry name" value="RNaseH_sf"/>
</dbReference>
<gene>
    <name evidence="2" type="ORF">CR513_43871</name>
</gene>
<organism evidence="2 3">
    <name type="scientific">Mucuna pruriens</name>
    <name type="common">Velvet bean</name>
    <name type="synonym">Dolichos pruriens</name>
    <dbReference type="NCBI Taxonomy" id="157652"/>
    <lineage>
        <taxon>Eukaryota</taxon>
        <taxon>Viridiplantae</taxon>
        <taxon>Streptophyta</taxon>
        <taxon>Embryophyta</taxon>
        <taxon>Tracheophyta</taxon>
        <taxon>Spermatophyta</taxon>
        <taxon>Magnoliopsida</taxon>
        <taxon>eudicotyledons</taxon>
        <taxon>Gunneridae</taxon>
        <taxon>Pentapetalae</taxon>
        <taxon>rosids</taxon>
        <taxon>fabids</taxon>
        <taxon>Fabales</taxon>
        <taxon>Fabaceae</taxon>
        <taxon>Papilionoideae</taxon>
        <taxon>50 kb inversion clade</taxon>
        <taxon>NPAAA clade</taxon>
        <taxon>indigoferoid/millettioid clade</taxon>
        <taxon>Phaseoleae</taxon>
        <taxon>Mucuna</taxon>
    </lineage>
</organism>
<reference evidence="2" key="1">
    <citation type="submission" date="2018-05" db="EMBL/GenBank/DDBJ databases">
        <title>Draft genome of Mucuna pruriens seed.</title>
        <authorList>
            <person name="Nnadi N.E."/>
            <person name="Vos R."/>
            <person name="Hasami M.H."/>
            <person name="Devisetty U.K."/>
            <person name="Aguiy J.C."/>
        </authorList>
    </citation>
    <scope>NUCLEOTIDE SEQUENCE [LARGE SCALE GENOMIC DNA]</scope>
    <source>
        <strain evidence="2">JCA_2017</strain>
    </source>
</reference>
<feature type="compositionally biased region" description="Basic residues" evidence="1">
    <location>
        <begin position="36"/>
        <end position="49"/>
    </location>
</feature>
<keyword evidence="3" id="KW-1185">Reference proteome</keyword>
<proteinExistence type="predicted"/>
<dbReference type="AlphaFoldDB" id="A0A371FCZ5"/>
<feature type="region of interest" description="Disordered" evidence="1">
    <location>
        <begin position="1"/>
        <end position="49"/>
    </location>
</feature>
<evidence type="ECO:0000256" key="1">
    <source>
        <dbReference type="SAM" id="MobiDB-lite"/>
    </source>
</evidence>
<evidence type="ECO:0000313" key="3">
    <source>
        <dbReference type="Proteomes" id="UP000257109"/>
    </source>
</evidence>
<comment type="caution">
    <text evidence="2">The sequence shown here is derived from an EMBL/GenBank/DDBJ whole genome shotgun (WGS) entry which is preliminary data.</text>
</comment>
<feature type="non-terminal residue" evidence="2">
    <location>
        <position position="1"/>
    </location>
</feature>
<protein>
    <recommendedName>
        <fullName evidence="4">Integrase catalytic domain-containing protein</fullName>
    </recommendedName>
</protein>
<accession>A0A371FCZ5</accession>
<dbReference type="GO" id="GO:0003676">
    <property type="term" value="F:nucleic acid binding"/>
    <property type="evidence" value="ECO:0007669"/>
    <property type="project" value="InterPro"/>
</dbReference>
<evidence type="ECO:0000313" key="2">
    <source>
        <dbReference type="EMBL" id="RDX76167.1"/>
    </source>
</evidence>
<dbReference type="InterPro" id="IPR012337">
    <property type="entry name" value="RNaseH-like_sf"/>
</dbReference>
<evidence type="ECO:0008006" key="4">
    <source>
        <dbReference type="Google" id="ProtNLM"/>
    </source>
</evidence>
<feature type="compositionally biased region" description="Polar residues" evidence="1">
    <location>
        <begin position="25"/>
        <end position="34"/>
    </location>
</feature>
<dbReference type="EMBL" id="QJKJ01009605">
    <property type="protein sequence ID" value="RDX76167.1"/>
    <property type="molecule type" value="Genomic_DNA"/>
</dbReference>
<dbReference type="SUPFAM" id="SSF53098">
    <property type="entry name" value="Ribonuclease H-like"/>
    <property type="match status" value="1"/>
</dbReference>
<dbReference type="Gene3D" id="3.30.420.10">
    <property type="entry name" value="Ribonuclease H-like superfamily/Ribonuclease H"/>
    <property type="match status" value="2"/>
</dbReference>
<dbReference type="PANTHER" id="PTHR47266">
    <property type="entry name" value="ENDONUCLEASE-RELATED"/>
    <property type="match status" value="1"/>
</dbReference>
<dbReference type="InterPro" id="IPR052160">
    <property type="entry name" value="Gypsy_RT_Integrase-like"/>
</dbReference>
<dbReference type="Proteomes" id="UP000257109">
    <property type="component" value="Unassembled WGS sequence"/>
</dbReference>
<name>A0A371FCZ5_MUCPR</name>
<dbReference type="OrthoDB" id="2016337at2759"/>
<feature type="compositionally biased region" description="Polar residues" evidence="1">
    <location>
        <begin position="1"/>
        <end position="12"/>
    </location>
</feature>
<sequence>MKKYASQQSKNQAYAMWKQSKHGLTRSSNTSEKMSSQKRCHLRRPRGGQKIKTRSIRIHFFRSTFVQEEVHKGVCESHIGGRTLASKITRADKKCDLCQRFVEIHKAPLEPLHLIMFPWPFHKWGVNILGSFLVVTGHVKYLIVVVDYFTKWIEAEPVTIISIERVGQFYWKKLICCFGLPVMIVSIIGLNLPLVEHPQKNGQVESTNKVILRGLRRRLEEAKGRWVEELPQVLWSYHITPHSTTQETRFCLTVGTKEVREVAHIKEYMAKKYRCQQAHSKLGRLIQHHERSRERSIPTGALGWTKSSLYMEHGKLVFLL</sequence>